<dbReference type="Proteomes" id="UP000037393">
    <property type="component" value="Unassembled WGS sequence"/>
</dbReference>
<feature type="domain" description="Rad50/SbcC-type AAA" evidence="2">
    <location>
        <begin position="30"/>
        <end position="286"/>
    </location>
</feature>
<dbReference type="InterPro" id="IPR038729">
    <property type="entry name" value="Rad50/SbcC_AAA"/>
</dbReference>
<dbReference type="InterPro" id="IPR027417">
    <property type="entry name" value="P-loop_NTPase"/>
</dbReference>
<feature type="coiled-coil region" evidence="1">
    <location>
        <begin position="375"/>
        <end position="402"/>
    </location>
</feature>
<feature type="coiled-coil region" evidence="1">
    <location>
        <begin position="458"/>
        <end position="485"/>
    </location>
</feature>
<evidence type="ECO:0000313" key="4">
    <source>
        <dbReference type="Proteomes" id="UP000037393"/>
    </source>
</evidence>
<keyword evidence="4" id="KW-1185">Reference proteome</keyword>
<feature type="coiled-coil region" evidence="1">
    <location>
        <begin position="236"/>
        <end position="263"/>
    </location>
</feature>
<protein>
    <recommendedName>
        <fullName evidence="2">Rad50/SbcC-type AAA domain-containing protein</fullName>
    </recommendedName>
</protein>
<gene>
    <name evidence="3" type="ORF">GM31_22535</name>
</gene>
<dbReference type="Pfam" id="PF13476">
    <property type="entry name" value="AAA_23"/>
    <property type="match status" value="1"/>
</dbReference>
<dbReference type="SUPFAM" id="SSF52540">
    <property type="entry name" value="P-loop containing nucleoside triphosphate hydrolases"/>
    <property type="match status" value="1"/>
</dbReference>
<evidence type="ECO:0000313" key="3">
    <source>
        <dbReference type="EMBL" id="KNC92655.1"/>
    </source>
</evidence>
<name>A0A0L0GUC4_9ENTR</name>
<dbReference type="EMBL" id="JNGI01000076">
    <property type="protein sequence ID" value="KNC92655.1"/>
    <property type="molecule type" value="Genomic_DNA"/>
</dbReference>
<sequence>MTRLIKMIKPHLIVERFAVSRNSIFVYDQEFHKGVNIIRGWNGTGKSTIVDLLSYALGSVITDWTQHQSYCDQVFAQISLNGIRVTLKRDIIENGLSKMYLHEGTIDSSIKLGAHWTGYPYRRSDTLHSFSQQLFELLSLPRHKTDDDRNLTLHQIMRLMYVDQLSATTKLLKEEKNFDKPNLRRAIGEYLLGIDDLEAHNLRQELLLETKRFEKFNSEANSIFKIIGGDDVKVSEHSLNKRIEKYSLELDKLNEEMQSLLSGGNTNDSSEDKSILTKLQNENLELISSRFKMQEEIISLSKEISDTKIFLISLESRKDALLHSKSVNNSLGSIEFKYCPSCLNHIEISTDLESCGLCKSKHSRNSSDDAYVKQLNNLNFQIKESSQIIASLESEIRVLNVNLEMTSLKINELSRSLKTFSVIPSEKESLIIEIGKNIGFIEGAILSLEENRGGISKINALLLEKQQAQKRILEIKDKLASLDKLQAERQVAVYSDIEQITKRLLISDGGNEPAFDNPGDVIIDFARDRMYLDGMSKFSASSMVIFKNSVRLAIFLHCVDDPESRLPNFIIMDNIEDKGMVDARSHNFQHVIINECKNLHDEYQLIFTTSMISPELNETPYCVGPYYPKGTHTLNL</sequence>
<keyword evidence="1" id="KW-0175">Coiled coil</keyword>
<dbReference type="Gene3D" id="3.40.50.300">
    <property type="entry name" value="P-loop containing nucleotide triphosphate hydrolases"/>
    <property type="match status" value="1"/>
</dbReference>
<evidence type="ECO:0000259" key="2">
    <source>
        <dbReference type="Pfam" id="PF13476"/>
    </source>
</evidence>
<dbReference type="AlphaFoldDB" id="A0A0L0GUC4"/>
<dbReference type="PATRIC" id="fig|379893.4.peg.4567"/>
<evidence type="ECO:0000256" key="1">
    <source>
        <dbReference type="SAM" id="Coils"/>
    </source>
</evidence>
<accession>A0A0L0GUC4</accession>
<comment type="caution">
    <text evidence="3">The sequence shown here is derived from an EMBL/GenBank/DDBJ whole genome shotgun (WGS) entry which is preliminary data.</text>
</comment>
<organism evidence="3 4">
    <name type="scientific">Trabulsiella odontotermitis</name>
    <dbReference type="NCBI Taxonomy" id="379893"/>
    <lineage>
        <taxon>Bacteria</taxon>
        <taxon>Pseudomonadati</taxon>
        <taxon>Pseudomonadota</taxon>
        <taxon>Gammaproteobacteria</taxon>
        <taxon>Enterobacterales</taxon>
        <taxon>Enterobacteriaceae</taxon>
        <taxon>Trabulsiella</taxon>
    </lineage>
</organism>
<proteinExistence type="predicted"/>
<reference evidence="3 4" key="1">
    <citation type="journal article" date="2015" name="Appl. Environ. Microbiol.">
        <title>The Enterobacterium Trabulsiella odontotermitis Presents Novel Adaptations Related to Its Association with Fungus-Growing Termites.</title>
        <authorList>
            <person name="Sapountzis P."/>
            <person name="Gruntjes T."/>
            <person name="Otani S."/>
            <person name="Estevez J."/>
            <person name="da Costa R.R."/>
            <person name="Plunkett G.3rd."/>
            <person name="Perna N.T."/>
            <person name="Poulsen M."/>
        </authorList>
    </citation>
    <scope>NUCLEOTIDE SEQUENCE [LARGE SCALE GENOMIC DNA]</scope>
    <source>
        <strain evidence="3 4">12</strain>
    </source>
</reference>